<feature type="domain" description="Coenzyme F420:L-glutamate ligase-like" evidence="9">
    <location>
        <begin position="54"/>
        <end position="272"/>
    </location>
</feature>
<dbReference type="EC" id="6.3.2.34" evidence="10"/>
<dbReference type="Pfam" id="PF01996">
    <property type="entry name" value="F420_ligase"/>
    <property type="match status" value="1"/>
</dbReference>
<dbReference type="SUPFAM" id="SSF144010">
    <property type="entry name" value="CofE-like"/>
    <property type="match status" value="1"/>
</dbReference>
<feature type="region of interest" description="Disordered" evidence="8">
    <location>
        <begin position="1"/>
        <end position="28"/>
    </location>
</feature>
<reference evidence="10 11" key="1">
    <citation type="submission" date="2020-08" db="EMBL/GenBank/DDBJ databases">
        <title>Genomic Encyclopedia of Type Strains, Phase IV (KMG-IV): sequencing the most valuable type-strain genomes for metagenomic binning, comparative biology and taxonomic classification.</title>
        <authorList>
            <person name="Goeker M."/>
        </authorList>
    </citation>
    <scope>NUCLEOTIDE SEQUENCE [LARGE SCALE GENOMIC DNA]</scope>
    <source>
        <strain evidence="10 11">DSM 27163</strain>
    </source>
</reference>
<keyword evidence="6" id="KW-0342">GTP-binding</keyword>
<name>A0A7W9B8E4_9SPHN</name>
<dbReference type="InterPro" id="IPR002847">
    <property type="entry name" value="F420-0_gamma-glut_ligase-dom"/>
</dbReference>
<dbReference type="NCBIfam" id="TIGR01916">
    <property type="entry name" value="F420_cofE"/>
    <property type="match status" value="1"/>
</dbReference>
<evidence type="ECO:0000256" key="4">
    <source>
        <dbReference type="ARBA" id="ARBA00022842"/>
    </source>
</evidence>
<organism evidence="10 11">
    <name type="scientific">Sphingopyxis panaciterrulae</name>
    <dbReference type="NCBI Taxonomy" id="462372"/>
    <lineage>
        <taxon>Bacteria</taxon>
        <taxon>Pseudomonadati</taxon>
        <taxon>Pseudomonadota</taxon>
        <taxon>Alphaproteobacteria</taxon>
        <taxon>Sphingomonadales</taxon>
        <taxon>Sphingomonadaceae</taxon>
        <taxon>Sphingopyxis</taxon>
    </lineage>
</organism>
<keyword evidence="3" id="KW-0547">Nucleotide-binding</keyword>
<evidence type="ECO:0000256" key="1">
    <source>
        <dbReference type="ARBA" id="ARBA00022598"/>
    </source>
</evidence>
<dbReference type="GO" id="GO:0052618">
    <property type="term" value="F:coenzyme F420-0:L-glutamate ligase activity"/>
    <property type="evidence" value="ECO:0007669"/>
    <property type="project" value="UniProtKB-EC"/>
</dbReference>
<dbReference type="EMBL" id="JACIJH010000015">
    <property type="protein sequence ID" value="MBB5708155.1"/>
    <property type="molecule type" value="Genomic_DNA"/>
</dbReference>
<dbReference type="RefSeq" id="WP_338113203.1">
    <property type="nucleotide sequence ID" value="NZ_JACIJH010000015.1"/>
</dbReference>
<comment type="caution">
    <text evidence="10">The sequence shown here is derived from an EMBL/GenBank/DDBJ whole genome shotgun (WGS) entry which is preliminary data.</text>
</comment>
<keyword evidence="2" id="KW-0479">Metal-binding</keyword>
<dbReference type="Proteomes" id="UP000537161">
    <property type="component" value="Unassembled WGS sequence"/>
</dbReference>
<gene>
    <name evidence="10" type="ORF">FHR21_003534</name>
</gene>
<dbReference type="AlphaFoldDB" id="A0A7W9B8E4"/>
<proteinExistence type="predicted"/>
<dbReference type="GO" id="GO:0046872">
    <property type="term" value="F:metal ion binding"/>
    <property type="evidence" value="ECO:0007669"/>
    <property type="project" value="UniProtKB-KW"/>
</dbReference>
<dbReference type="GO" id="GO:0005525">
    <property type="term" value="F:GTP binding"/>
    <property type="evidence" value="ECO:0007669"/>
    <property type="project" value="UniProtKB-KW"/>
</dbReference>
<sequence length="294" mass="30834">MQFRRQRRVDVGSHRPQPAVQGTGLGDSDYRDRRFGDCVTPIAPRLSIMALPGLPSIASGDNLAILIAAACERAALPLADGDIVVVAQKIVSKAEGRAIPLGEVTPSQAAQDLAIRVEKDPRLVELILSESTAVIRAVPGVLIVEHRLGFILANAGIDASNIDHGKDEMALLLPVDPDASARLLRADLSAQVGAAVAVLIIDSIGRAWRLGTVGTAIGASGLPTLLDLRGKPDMFGRPLQTSELGFADEIAAAASLAMGQADEATPVTIVRGLAYGGDDPAAALLRDRDRDLFR</sequence>
<evidence type="ECO:0000313" key="11">
    <source>
        <dbReference type="Proteomes" id="UP000537161"/>
    </source>
</evidence>
<evidence type="ECO:0000256" key="6">
    <source>
        <dbReference type="ARBA" id="ARBA00023134"/>
    </source>
</evidence>
<dbReference type="GO" id="GO:0052619">
    <property type="term" value="F:coenzyme F420-1:gamma-L-glutamate ligase activity"/>
    <property type="evidence" value="ECO:0007669"/>
    <property type="project" value="UniProtKB-EC"/>
</dbReference>
<dbReference type="Gene3D" id="3.30.1330.100">
    <property type="entry name" value="CofE-like"/>
    <property type="match status" value="1"/>
</dbReference>
<evidence type="ECO:0000256" key="8">
    <source>
        <dbReference type="SAM" id="MobiDB-lite"/>
    </source>
</evidence>
<dbReference type="EC" id="6.3.2.31" evidence="10"/>
<keyword evidence="5" id="KW-0630">Potassium</keyword>
<evidence type="ECO:0000313" key="10">
    <source>
        <dbReference type="EMBL" id="MBB5708155.1"/>
    </source>
</evidence>
<accession>A0A7W9B8E4</accession>
<protein>
    <submittedName>
        <fullName evidence="10">Coenzyme F420-0:L-glutamate ligase/coenzyme F420-1:gamma-L-glutamate ligase</fullName>
        <ecNumber evidence="10">6.3.2.31</ecNumber>
        <ecNumber evidence="10">6.3.2.34</ecNumber>
    </submittedName>
</protein>
<dbReference type="PANTHER" id="PTHR47917:SF1">
    <property type="entry name" value="COENZYME F420:L-GLUTAMATE LIGASE"/>
    <property type="match status" value="1"/>
</dbReference>
<keyword evidence="7" id="KW-0464">Manganese</keyword>
<evidence type="ECO:0000256" key="3">
    <source>
        <dbReference type="ARBA" id="ARBA00022741"/>
    </source>
</evidence>
<dbReference type="PANTHER" id="PTHR47917">
    <property type="match status" value="1"/>
</dbReference>
<keyword evidence="4" id="KW-0460">Magnesium</keyword>
<evidence type="ECO:0000259" key="9">
    <source>
        <dbReference type="Pfam" id="PF01996"/>
    </source>
</evidence>
<evidence type="ECO:0000256" key="7">
    <source>
        <dbReference type="ARBA" id="ARBA00023211"/>
    </source>
</evidence>
<keyword evidence="11" id="KW-1185">Reference proteome</keyword>
<dbReference type="InterPro" id="IPR008225">
    <property type="entry name" value="F420-0_g-glutamyl_ligase"/>
</dbReference>
<evidence type="ECO:0000256" key="5">
    <source>
        <dbReference type="ARBA" id="ARBA00022958"/>
    </source>
</evidence>
<dbReference type="Gene3D" id="3.90.1660.10">
    <property type="entry name" value="CofE-like domain"/>
    <property type="match status" value="1"/>
</dbReference>
<keyword evidence="1 10" id="KW-0436">Ligase</keyword>
<evidence type="ECO:0000256" key="2">
    <source>
        <dbReference type="ARBA" id="ARBA00022723"/>
    </source>
</evidence>